<reference evidence="2" key="1">
    <citation type="submission" date="2020-06" db="EMBL/GenBank/DDBJ databases">
        <authorList>
            <person name="Li T."/>
            <person name="Hu X."/>
            <person name="Zhang T."/>
            <person name="Song X."/>
            <person name="Zhang H."/>
            <person name="Dai N."/>
            <person name="Sheng W."/>
            <person name="Hou X."/>
            <person name="Wei L."/>
        </authorList>
    </citation>
    <scope>NUCLEOTIDE SEQUENCE</scope>
    <source>
        <strain evidence="2">KEN1</strain>
        <tissue evidence="2">Leaf</tissue>
    </source>
</reference>
<proteinExistence type="predicted"/>
<comment type="caution">
    <text evidence="2">The sequence shown here is derived from an EMBL/GenBank/DDBJ whole genome shotgun (WGS) entry which is preliminary data.</text>
</comment>
<evidence type="ECO:0000256" key="1">
    <source>
        <dbReference type="SAM" id="MobiDB-lite"/>
    </source>
</evidence>
<evidence type="ECO:0000313" key="2">
    <source>
        <dbReference type="EMBL" id="KAL0464732.1"/>
    </source>
</evidence>
<dbReference type="PANTHER" id="PTHR37697:SF2">
    <property type="entry name" value="AP2-LIKE ETHYLENE-RESPONSIVE TRANSCRIPTION FACTOR SNZ"/>
    <property type="match status" value="1"/>
</dbReference>
<feature type="region of interest" description="Disordered" evidence="1">
    <location>
        <begin position="54"/>
        <end position="111"/>
    </location>
</feature>
<reference evidence="2" key="2">
    <citation type="journal article" date="2024" name="Plant">
        <title>Genomic evolution and insights into agronomic trait innovations of Sesamum species.</title>
        <authorList>
            <person name="Miao H."/>
            <person name="Wang L."/>
            <person name="Qu L."/>
            <person name="Liu H."/>
            <person name="Sun Y."/>
            <person name="Le M."/>
            <person name="Wang Q."/>
            <person name="Wei S."/>
            <person name="Zheng Y."/>
            <person name="Lin W."/>
            <person name="Duan Y."/>
            <person name="Cao H."/>
            <person name="Xiong S."/>
            <person name="Wang X."/>
            <person name="Wei L."/>
            <person name="Li C."/>
            <person name="Ma Q."/>
            <person name="Ju M."/>
            <person name="Zhao R."/>
            <person name="Li G."/>
            <person name="Mu C."/>
            <person name="Tian Q."/>
            <person name="Mei H."/>
            <person name="Zhang T."/>
            <person name="Gao T."/>
            <person name="Zhang H."/>
        </authorList>
    </citation>
    <scope>NUCLEOTIDE SEQUENCE</scope>
    <source>
        <strain evidence="2">KEN1</strain>
    </source>
</reference>
<name>A0AAW2YFK6_9LAMI</name>
<accession>A0AAW2YFK6</accession>
<dbReference type="AlphaFoldDB" id="A0AAW2YFK6"/>
<dbReference type="PANTHER" id="PTHR37697">
    <property type="entry name" value="AP2-LIKE ETHYLENE-RESPONSIVE TRANSCRIPTION FACTOR SNZ"/>
    <property type="match status" value="1"/>
</dbReference>
<dbReference type="EMBL" id="JACGWN010000001">
    <property type="protein sequence ID" value="KAL0464732.1"/>
    <property type="molecule type" value="Genomic_DNA"/>
</dbReference>
<protein>
    <submittedName>
        <fullName evidence="2">Uncharacterized protein</fullName>
    </submittedName>
</protein>
<sequence length="188" mass="20589">MEVEKETSSVLGELVAALEQATLMAKQLPTATDPSQLLQIHATLHSAHHHLSLFLSHHHPPTPPPPHHPQSTILPPENSVSSAVGGGGHEDYEGGEPMQVGDDEDEQDSRAAATVEKVEERMRECFIQNKRPKRQLSPSAAEQWRSYENYAAAGEFDPVGTKLRSLGLVISSMPENYPVISQFNLSIT</sequence>
<gene>
    <name evidence="2" type="ORF">Slati_0360800</name>
</gene>
<organism evidence="2">
    <name type="scientific">Sesamum latifolium</name>
    <dbReference type="NCBI Taxonomy" id="2727402"/>
    <lineage>
        <taxon>Eukaryota</taxon>
        <taxon>Viridiplantae</taxon>
        <taxon>Streptophyta</taxon>
        <taxon>Embryophyta</taxon>
        <taxon>Tracheophyta</taxon>
        <taxon>Spermatophyta</taxon>
        <taxon>Magnoliopsida</taxon>
        <taxon>eudicotyledons</taxon>
        <taxon>Gunneridae</taxon>
        <taxon>Pentapetalae</taxon>
        <taxon>asterids</taxon>
        <taxon>lamiids</taxon>
        <taxon>Lamiales</taxon>
        <taxon>Pedaliaceae</taxon>
        <taxon>Sesamum</taxon>
    </lineage>
</organism>